<dbReference type="RefSeq" id="WP_232682364.1">
    <property type="nucleotide sequence ID" value="NZ_CP150845.1"/>
</dbReference>
<dbReference type="Proteomes" id="UP001623852">
    <property type="component" value="Chromosome"/>
</dbReference>
<protein>
    <submittedName>
        <fullName evidence="3">Porin family protein</fullName>
    </submittedName>
</protein>
<reference evidence="3 4" key="1">
    <citation type="submission" date="2024-03" db="EMBL/GenBank/DDBJ databases">
        <title>Flavobacterium soyae.</title>
        <authorList>
            <person name="Zheng W."/>
        </authorList>
    </citation>
    <scope>NUCLEOTIDE SEQUENCE [LARGE SCALE GENOMIC DNA]</scope>
    <source>
        <strain evidence="3 4">55</strain>
    </source>
</reference>
<dbReference type="Gene3D" id="2.40.160.20">
    <property type="match status" value="1"/>
</dbReference>
<sequence>MKILKKLFIGSLFLVSASGFSQSFFKNLQEHLYFGVKAGANYSDFTNADFDTEGLTGFHAGALVGYKFNDHFAVQEEFLYSTQGAKIKGGTMDGEDIKLSYVTVPILLKYKTDFGLYFEAGPQIGILVDEDFTSLGISSDTKFAEKIDGGAAAGIGYQFQNGLGIGARYYHSFTDVTKIKTAGINSDFQNNTTQVSLFYIF</sequence>
<proteinExistence type="predicted"/>
<dbReference type="EMBL" id="CP150845">
    <property type="protein sequence ID" value="WYZ21639.1"/>
    <property type="molecule type" value="Genomic_DNA"/>
</dbReference>
<evidence type="ECO:0000313" key="4">
    <source>
        <dbReference type="Proteomes" id="UP001623852"/>
    </source>
</evidence>
<feature type="signal peptide" evidence="1">
    <location>
        <begin position="1"/>
        <end position="21"/>
    </location>
</feature>
<evidence type="ECO:0000313" key="3">
    <source>
        <dbReference type="EMBL" id="WYZ21639.1"/>
    </source>
</evidence>
<evidence type="ECO:0000256" key="1">
    <source>
        <dbReference type="SAM" id="SignalP"/>
    </source>
</evidence>
<dbReference type="InterPro" id="IPR025665">
    <property type="entry name" value="Beta-barrel_OMP_2"/>
</dbReference>
<evidence type="ECO:0000259" key="2">
    <source>
        <dbReference type="Pfam" id="PF13568"/>
    </source>
</evidence>
<dbReference type="SUPFAM" id="SSF56925">
    <property type="entry name" value="OMPA-like"/>
    <property type="match status" value="1"/>
</dbReference>
<organism evidence="3 4">
    <name type="scientific">Flavobacterium soyae</name>
    <dbReference type="NCBI Taxonomy" id="2903098"/>
    <lineage>
        <taxon>Bacteria</taxon>
        <taxon>Pseudomonadati</taxon>
        <taxon>Bacteroidota</taxon>
        <taxon>Flavobacteriia</taxon>
        <taxon>Flavobacteriales</taxon>
        <taxon>Flavobacteriaceae</taxon>
        <taxon>Flavobacterium</taxon>
    </lineage>
</organism>
<gene>
    <name evidence="3" type="ORF">AABD74_09255</name>
</gene>
<feature type="chain" id="PRO_5046291645" evidence="1">
    <location>
        <begin position="22"/>
        <end position="201"/>
    </location>
</feature>
<keyword evidence="1" id="KW-0732">Signal</keyword>
<name>A0ABZ2UJA6_9FLAO</name>
<dbReference type="InterPro" id="IPR011250">
    <property type="entry name" value="OMP/PagP_B-barrel"/>
</dbReference>
<accession>A0ABZ2UJA6</accession>
<keyword evidence="4" id="KW-1185">Reference proteome</keyword>
<feature type="domain" description="Outer membrane protein beta-barrel" evidence="2">
    <location>
        <begin position="30"/>
        <end position="177"/>
    </location>
</feature>
<dbReference type="Pfam" id="PF13568">
    <property type="entry name" value="OMP_b-brl_2"/>
    <property type="match status" value="1"/>
</dbReference>